<dbReference type="AlphaFoldDB" id="A0A507EQS1"/>
<feature type="transmembrane region" description="Helical" evidence="6">
    <location>
        <begin position="135"/>
        <end position="156"/>
    </location>
</feature>
<keyword evidence="4 6" id="KW-1133">Transmembrane helix</keyword>
<dbReference type="SUPFAM" id="SSF103473">
    <property type="entry name" value="MFS general substrate transporter"/>
    <property type="match status" value="1"/>
</dbReference>
<feature type="transmembrane region" description="Helical" evidence="6">
    <location>
        <begin position="422"/>
        <end position="440"/>
    </location>
</feature>
<protein>
    <recommendedName>
        <fullName evidence="9">Major facilitator superfamily (MFS) profile domain-containing protein</fullName>
    </recommendedName>
</protein>
<dbReference type="PANTHER" id="PTHR11654">
    <property type="entry name" value="OLIGOPEPTIDE TRANSPORTER-RELATED"/>
    <property type="match status" value="1"/>
</dbReference>
<keyword evidence="5 6" id="KW-0472">Membrane</keyword>
<comment type="caution">
    <text evidence="7">The sequence shown here is derived from an EMBL/GenBank/DDBJ whole genome shotgun (WGS) entry which is preliminary data.</text>
</comment>
<keyword evidence="3 6" id="KW-0812">Transmembrane</keyword>
<comment type="subcellular location">
    <subcellularLocation>
        <location evidence="1">Membrane</location>
        <topology evidence="1">Multi-pass membrane protein</topology>
    </subcellularLocation>
</comment>
<evidence type="ECO:0000313" key="7">
    <source>
        <dbReference type="EMBL" id="TPX65626.1"/>
    </source>
</evidence>
<feature type="transmembrane region" description="Helical" evidence="6">
    <location>
        <begin position="103"/>
        <end position="123"/>
    </location>
</feature>
<feature type="transmembrane region" description="Helical" evidence="6">
    <location>
        <begin position="258"/>
        <end position="278"/>
    </location>
</feature>
<evidence type="ECO:0000256" key="3">
    <source>
        <dbReference type="ARBA" id="ARBA00022692"/>
    </source>
</evidence>
<evidence type="ECO:0008006" key="9">
    <source>
        <dbReference type="Google" id="ProtNLM"/>
    </source>
</evidence>
<comment type="similarity">
    <text evidence="2">Belongs to the major facilitator superfamily. Proton-dependent oligopeptide transporter (POT/PTR) (TC 2.A.17) family.</text>
</comment>
<dbReference type="InterPro" id="IPR036259">
    <property type="entry name" value="MFS_trans_sf"/>
</dbReference>
<feature type="transmembrane region" description="Helical" evidence="6">
    <location>
        <begin position="384"/>
        <end position="402"/>
    </location>
</feature>
<reference evidence="7 8" key="1">
    <citation type="journal article" date="2019" name="Sci. Rep.">
        <title>Comparative genomics of chytrid fungi reveal insights into the obligate biotrophic and pathogenic lifestyle of Synchytrium endobioticum.</title>
        <authorList>
            <person name="van de Vossenberg B.T.L.H."/>
            <person name="Warris S."/>
            <person name="Nguyen H.D.T."/>
            <person name="van Gent-Pelzer M.P.E."/>
            <person name="Joly D.L."/>
            <person name="van de Geest H.C."/>
            <person name="Bonants P.J.M."/>
            <person name="Smith D.S."/>
            <person name="Levesque C.A."/>
            <person name="van der Lee T.A.J."/>
        </authorList>
    </citation>
    <scope>NUCLEOTIDE SEQUENCE [LARGE SCALE GENOMIC DNA]</scope>
    <source>
        <strain evidence="7 8">CBS 675.73</strain>
    </source>
</reference>
<accession>A0A507EQS1</accession>
<dbReference type="GO" id="GO:0022857">
    <property type="term" value="F:transmembrane transporter activity"/>
    <property type="evidence" value="ECO:0007669"/>
    <property type="project" value="InterPro"/>
</dbReference>
<evidence type="ECO:0000256" key="2">
    <source>
        <dbReference type="ARBA" id="ARBA00005982"/>
    </source>
</evidence>
<evidence type="ECO:0000256" key="6">
    <source>
        <dbReference type="SAM" id="Phobius"/>
    </source>
</evidence>
<dbReference type="GO" id="GO:0016020">
    <property type="term" value="C:membrane"/>
    <property type="evidence" value="ECO:0007669"/>
    <property type="project" value="UniProtKB-SubCell"/>
</dbReference>
<dbReference type="InterPro" id="IPR000109">
    <property type="entry name" value="POT_fam"/>
</dbReference>
<sequence>MADDMKKAEEAVQATTHASLDLDDLNLTEDQIRSRKLELEINKERDAIILANPNKLPVAVWFIIPNELGERFCFYGITPILKNFFKYQLGYNIAADANAMKDIFMGLCYFTPILGAIISDSYLDKFKTIVSLSSIYILGLIVLTITSWPTVMGVATTQMSRAGPLLGLLMIAIGTGGIKPCVSAHGGDQFLSVQTYGLQAFYNYFYMSINFGALISSTVSPMIAQNEYFPWPLAENQTLTQYFAPKGLKAPLGNGYPYSFLMMTCFMIAAMGIFIAGFKTYRVVPPAGRFILFDHIKTGITYAGYRMKMKREDAYKATADIHTEGMVVEMLDLIKVIGAIWPAPIFWMVFGQNSGPWQDMGEQMVVPFGGSQKGFFGTETLNNFWNPFFICVMAPILANYVYPFIDKRFGVRAFGLQQRIVVGQVLAALSFVVSALLQRWVNSTCEAGEEKDSCAGTVSILWLILLYVIITLGECFFSISGLNFTYTEVGKRTKSSCAALWLLTSGIGSFLSSAFLTATMSADQNAVAAGTKKYSEITWNRENFLWLLAGCCLASAMVQFVIARNYVPKAFRETAKF</sequence>
<gene>
    <name evidence="7" type="ORF">CcCBS67573_g08071</name>
</gene>
<evidence type="ECO:0000313" key="8">
    <source>
        <dbReference type="Proteomes" id="UP000320333"/>
    </source>
</evidence>
<organism evidence="7 8">
    <name type="scientific">Chytriomyces confervae</name>
    <dbReference type="NCBI Taxonomy" id="246404"/>
    <lineage>
        <taxon>Eukaryota</taxon>
        <taxon>Fungi</taxon>
        <taxon>Fungi incertae sedis</taxon>
        <taxon>Chytridiomycota</taxon>
        <taxon>Chytridiomycota incertae sedis</taxon>
        <taxon>Chytridiomycetes</taxon>
        <taxon>Chytridiales</taxon>
        <taxon>Chytriomycetaceae</taxon>
        <taxon>Chytriomyces</taxon>
    </lineage>
</organism>
<keyword evidence="8" id="KW-1185">Reference proteome</keyword>
<evidence type="ECO:0000256" key="5">
    <source>
        <dbReference type="ARBA" id="ARBA00023136"/>
    </source>
</evidence>
<feature type="transmembrane region" description="Helical" evidence="6">
    <location>
        <begin position="460"/>
        <end position="486"/>
    </location>
</feature>
<feature type="transmembrane region" description="Helical" evidence="6">
    <location>
        <begin position="203"/>
        <end position="224"/>
    </location>
</feature>
<dbReference type="Proteomes" id="UP000320333">
    <property type="component" value="Unassembled WGS sequence"/>
</dbReference>
<name>A0A507EQS1_9FUNG</name>
<feature type="transmembrane region" description="Helical" evidence="6">
    <location>
        <begin position="544"/>
        <end position="567"/>
    </location>
</feature>
<dbReference type="OrthoDB" id="8904098at2759"/>
<dbReference type="EMBL" id="QEAP01000479">
    <property type="protein sequence ID" value="TPX65626.1"/>
    <property type="molecule type" value="Genomic_DNA"/>
</dbReference>
<feature type="transmembrane region" description="Helical" evidence="6">
    <location>
        <begin position="498"/>
        <end position="518"/>
    </location>
</feature>
<dbReference type="Pfam" id="PF00854">
    <property type="entry name" value="PTR2"/>
    <property type="match status" value="1"/>
</dbReference>
<dbReference type="Gene3D" id="1.20.1250.20">
    <property type="entry name" value="MFS general substrate transporter like domains"/>
    <property type="match status" value="1"/>
</dbReference>
<evidence type="ECO:0000256" key="1">
    <source>
        <dbReference type="ARBA" id="ARBA00004141"/>
    </source>
</evidence>
<proteinExistence type="inferred from homology"/>
<evidence type="ECO:0000256" key="4">
    <source>
        <dbReference type="ARBA" id="ARBA00022989"/>
    </source>
</evidence>